<feature type="compositionally biased region" description="Basic and acidic residues" evidence="1">
    <location>
        <begin position="1"/>
        <end position="30"/>
    </location>
</feature>
<name>A0A0J8RU91_COCIT</name>
<protein>
    <submittedName>
        <fullName evidence="2">Uncharacterized protein</fullName>
    </submittedName>
</protein>
<dbReference type="AlphaFoldDB" id="A0A0J8RU91"/>
<dbReference type="Proteomes" id="UP000054563">
    <property type="component" value="Unassembled WGS sequence"/>
</dbReference>
<gene>
    <name evidence="2" type="ORF">CIHG_05987</name>
</gene>
<evidence type="ECO:0000313" key="2">
    <source>
        <dbReference type="EMBL" id="KMU87594.1"/>
    </source>
</evidence>
<accession>A0A0J8RU91</accession>
<feature type="region of interest" description="Disordered" evidence="1">
    <location>
        <begin position="1"/>
        <end position="58"/>
    </location>
</feature>
<organism evidence="2 3">
    <name type="scientific">Coccidioides immitis H538.4</name>
    <dbReference type="NCBI Taxonomy" id="396776"/>
    <lineage>
        <taxon>Eukaryota</taxon>
        <taxon>Fungi</taxon>
        <taxon>Dikarya</taxon>
        <taxon>Ascomycota</taxon>
        <taxon>Pezizomycotina</taxon>
        <taxon>Eurotiomycetes</taxon>
        <taxon>Eurotiomycetidae</taxon>
        <taxon>Onygenales</taxon>
        <taxon>Onygenaceae</taxon>
        <taxon>Coccidioides</taxon>
    </lineage>
</organism>
<evidence type="ECO:0000313" key="3">
    <source>
        <dbReference type="Proteomes" id="UP000054563"/>
    </source>
</evidence>
<evidence type="ECO:0000256" key="1">
    <source>
        <dbReference type="SAM" id="MobiDB-lite"/>
    </source>
</evidence>
<dbReference type="VEuPathDB" id="FungiDB:CIHG_05987"/>
<reference evidence="3" key="1">
    <citation type="journal article" date="2010" name="Genome Res.">
        <title>Population genomic sequencing of Coccidioides fungi reveals recent hybridization and transposon control.</title>
        <authorList>
            <person name="Neafsey D.E."/>
            <person name="Barker B.M."/>
            <person name="Sharpton T.J."/>
            <person name="Stajich J.E."/>
            <person name="Park D.J."/>
            <person name="Whiston E."/>
            <person name="Hung C.-Y."/>
            <person name="McMahan C."/>
            <person name="White J."/>
            <person name="Sykes S."/>
            <person name="Heiman D."/>
            <person name="Young S."/>
            <person name="Zeng Q."/>
            <person name="Abouelleil A."/>
            <person name="Aftuck L."/>
            <person name="Bessette D."/>
            <person name="Brown A."/>
            <person name="FitzGerald M."/>
            <person name="Lui A."/>
            <person name="Macdonald J.P."/>
            <person name="Priest M."/>
            <person name="Orbach M.J."/>
            <person name="Galgiani J.N."/>
            <person name="Kirkland T.N."/>
            <person name="Cole G.T."/>
            <person name="Birren B.W."/>
            <person name="Henn M.R."/>
            <person name="Taylor J.W."/>
            <person name="Rounsley S.D."/>
        </authorList>
    </citation>
    <scope>NUCLEOTIDE SEQUENCE [LARGE SCALE GENOMIC DNA]</scope>
    <source>
        <strain evidence="3">H538.4</strain>
    </source>
</reference>
<dbReference type="EMBL" id="DS016999">
    <property type="protein sequence ID" value="KMU87594.1"/>
    <property type="molecule type" value="Genomic_DNA"/>
</dbReference>
<sequence>MEPSDSRRELLDRELEFDPDEQTAHNHSFQEDASGLDKTGGGDTSGSGMDGRVGIRRRPSRLPAAQLRVATCLDLFAATGIMPADSPGRARCNGEIGWRASAKLKMGTHLAILPFFCPPAAFDGSGASYMQLLRRKRLWTGNPV</sequence>
<feature type="compositionally biased region" description="Gly residues" evidence="1">
    <location>
        <begin position="38"/>
        <end position="51"/>
    </location>
</feature>
<proteinExistence type="predicted"/>